<dbReference type="CDD" id="cd03257">
    <property type="entry name" value="ABC_NikE_OppD_transporters"/>
    <property type="match status" value="1"/>
</dbReference>
<evidence type="ECO:0000259" key="8">
    <source>
        <dbReference type="PROSITE" id="PS50893"/>
    </source>
</evidence>
<dbReference type="AlphaFoldDB" id="A0A7V8FPJ6"/>
<feature type="domain" description="ABC transporter" evidence="8">
    <location>
        <begin position="17"/>
        <end position="267"/>
    </location>
</feature>
<accession>A0A7V8FPJ6</accession>
<dbReference type="GO" id="GO:0005886">
    <property type="term" value="C:plasma membrane"/>
    <property type="evidence" value="ECO:0007669"/>
    <property type="project" value="UniProtKB-SubCell"/>
</dbReference>
<dbReference type="InterPro" id="IPR013563">
    <property type="entry name" value="Oligopep_ABC_C"/>
</dbReference>
<dbReference type="PANTHER" id="PTHR43297:SF2">
    <property type="entry name" value="DIPEPTIDE TRANSPORT ATP-BINDING PROTEIN DPPD"/>
    <property type="match status" value="1"/>
</dbReference>
<sequence length="355" mass="38269">MNPIALHPGAESGRIVLAAQNLGIAFRRQGRWLEAVSGFDLTVRSGETVALVGESGCGKSITALALTGLLPDAARIISGRIELLGEPVSAHTETQWRGLRGRRIAMIFQDPMSALNPVLTVGEQLIEAILSHRTIGRAAARAEATLLLAQVQLPDPAARLDDYPHQLSGGMRQRVLIAMAISNRPEVLIADEPTTALDATVQAEILTLLREIQHQTRMALVLITHDLPLVARWADRAVVMYAGRKVEERDASALLQRPLHPYTQALIRARPERRPRHGARQRLTEIPGLVPALGAAGPGCAFAGRCSLAVAQCHLDRPAERVIDAGWVACHLTPHDQQAGADATAAADARERRVA</sequence>
<keyword evidence="6 9" id="KW-0067">ATP-binding</keyword>
<dbReference type="PROSITE" id="PS00211">
    <property type="entry name" value="ABC_TRANSPORTER_1"/>
    <property type="match status" value="1"/>
</dbReference>
<proteinExistence type="inferred from homology"/>
<evidence type="ECO:0000313" key="10">
    <source>
        <dbReference type="Proteomes" id="UP000461670"/>
    </source>
</evidence>
<dbReference type="InterPro" id="IPR050388">
    <property type="entry name" value="ABC_Ni/Peptide_Import"/>
</dbReference>
<organism evidence="9 10">
    <name type="scientific">Paracidovorax wautersii</name>
    <dbReference type="NCBI Taxonomy" id="1177982"/>
    <lineage>
        <taxon>Bacteria</taxon>
        <taxon>Pseudomonadati</taxon>
        <taxon>Pseudomonadota</taxon>
        <taxon>Betaproteobacteria</taxon>
        <taxon>Burkholderiales</taxon>
        <taxon>Comamonadaceae</taxon>
        <taxon>Paracidovorax</taxon>
    </lineage>
</organism>
<dbReference type="PROSITE" id="PS50893">
    <property type="entry name" value="ABC_TRANSPORTER_2"/>
    <property type="match status" value="1"/>
</dbReference>
<name>A0A7V8FPJ6_9BURK</name>
<comment type="subcellular location">
    <subcellularLocation>
        <location evidence="1">Cell inner membrane</location>
        <topology evidence="1">Peripheral membrane protein</topology>
    </subcellularLocation>
</comment>
<evidence type="ECO:0000256" key="4">
    <source>
        <dbReference type="ARBA" id="ARBA00022475"/>
    </source>
</evidence>
<dbReference type="FunFam" id="3.40.50.300:FF:000016">
    <property type="entry name" value="Oligopeptide ABC transporter ATP-binding component"/>
    <property type="match status" value="1"/>
</dbReference>
<gene>
    <name evidence="9" type="primary">dppD</name>
    <name evidence="9" type="ORF">GAK30_01629</name>
</gene>
<dbReference type="EMBL" id="WNDQ01000018">
    <property type="protein sequence ID" value="KAF1021729.1"/>
    <property type="molecule type" value="Genomic_DNA"/>
</dbReference>
<evidence type="ECO:0000256" key="5">
    <source>
        <dbReference type="ARBA" id="ARBA00022741"/>
    </source>
</evidence>
<dbReference type="InterPro" id="IPR003439">
    <property type="entry name" value="ABC_transporter-like_ATP-bd"/>
</dbReference>
<dbReference type="GO" id="GO:0005524">
    <property type="term" value="F:ATP binding"/>
    <property type="evidence" value="ECO:0007669"/>
    <property type="project" value="UniProtKB-KW"/>
</dbReference>
<dbReference type="Pfam" id="PF08352">
    <property type="entry name" value="oligo_HPY"/>
    <property type="match status" value="1"/>
</dbReference>
<dbReference type="GO" id="GO:0055085">
    <property type="term" value="P:transmembrane transport"/>
    <property type="evidence" value="ECO:0007669"/>
    <property type="project" value="UniProtKB-ARBA"/>
</dbReference>
<evidence type="ECO:0000256" key="6">
    <source>
        <dbReference type="ARBA" id="ARBA00022840"/>
    </source>
</evidence>
<dbReference type="Pfam" id="PF00005">
    <property type="entry name" value="ABC_tran"/>
    <property type="match status" value="1"/>
</dbReference>
<evidence type="ECO:0000313" key="9">
    <source>
        <dbReference type="EMBL" id="KAF1021729.1"/>
    </source>
</evidence>
<keyword evidence="3" id="KW-0813">Transport</keyword>
<dbReference type="GO" id="GO:0016887">
    <property type="term" value="F:ATP hydrolysis activity"/>
    <property type="evidence" value="ECO:0007669"/>
    <property type="project" value="InterPro"/>
</dbReference>
<dbReference type="InterPro" id="IPR027417">
    <property type="entry name" value="P-loop_NTPase"/>
</dbReference>
<reference evidence="10" key="1">
    <citation type="journal article" date="2020" name="MBio">
        <title>Horizontal gene transfer to a defensive symbiont with a reduced genome amongst a multipartite beetle microbiome.</title>
        <authorList>
            <person name="Waterworth S.C."/>
            <person name="Florez L.V."/>
            <person name="Rees E.R."/>
            <person name="Hertweck C."/>
            <person name="Kaltenpoth M."/>
            <person name="Kwan J.C."/>
        </authorList>
    </citation>
    <scope>NUCLEOTIDE SEQUENCE [LARGE SCALE GENOMIC DNA]</scope>
</reference>
<dbReference type="GO" id="GO:0015833">
    <property type="term" value="P:peptide transport"/>
    <property type="evidence" value="ECO:0007669"/>
    <property type="project" value="InterPro"/>
</dbReference>
<evidence type="ECO:0000256" key="2">
    <source>
        <dbReference type="ARBA" id="ARBA00005417"/>
    </source>
</evidence>
<keyword evidence="7" id="KW-0472">Membrane</keyword>
<dbReference type="NCBIfam" id="TIGR01727">
    <property type="entry name" value="oligo_HPY"/>
    <property type="match status" value="1"/>
</dbReference>
<keyword evidence="5" id="KW-0547">Nucleotide-binding</keyword>
<dbReference type="SUPFAM" id="SSF52540">
    <property type="entry name" value="P-loop containing nucleoside triphosphate hydrolases"/>
    <property type="match status" value="1"/>
</dbReference>
<dbReference type="InterPro" id="IPR017871">
    <property type="entry name" value="ABC_transporter-like_CS"/>
</dbReference>
<dbReference type="InterPro" id="IPR003593">
    <property type="entry name" value="AAA+_ATPase"/>
</dbReference>
<protein>
    <submittedName>
        <fullName evidence="9">Dipeptide transport ATP-binding protein DppD</fullName>
    </submittedName>
</protein>
<comment type="caution">
    <text evidence="9">The sequence shown here is derived from an EMBL/GenBank/DDBJ whole genome shotgun (WGS) entry which is preliminary data.</text>
</comment>
<evidence type="ECO:0000256" key="1">
    <source>
        <dbReference type="ARBA" id="ARBA00004417"/>
    </source>
</evidence>
<evidence type="ECO:0000256" key="3">
    <source>
        <dbReference type="ARBA" id="ARBA00022448"/>
    </source>
</evidence>
<keyword evidence="4" id="KW-1003">Cell membrane</keyword>
<evidence type="ECO:0000256" key="7">
    <source>
        <dbReference type="ARBA" id="ARBA00023136"/>
    </source>
</evidence>
<dbReference type="Gene3D" id="3.40.50.300">
    <property type="entry name" value="P-loop containing nucleotide triphosphate hydrolases"/>
    <property type="match status" value="1"/>
</dbReference>
<dbReference type="Proteomes" id="UP000461670">
    <property type="component" value="Unassembled WGS sequence"/>
</dbReference>
<comment type="similarity">
    <text evidence="2">Belongs to the ABC transporter superfamily.</text>
</comment>
<dbReference type="SMART" id="SM00382">
    <property type="entry name" value="AAA"/>
    <property type="match status" value="1"/>
</dbReference>
<dbReference type="PANTHER" id="PTHR43297">
    <property type="entry name" value="OLIGOPEPTIDE TRANSPORT ATP-BINDING PROTEIN APPD"/>
    <property type="match status" value="1"/>
</dbReference>